<organism evidence="5 6">
    <name type="scientific">Alligator mississippiensis</name>
    <name type="common">American alligator</name>
    <dbReference type="NCBI Taxonomy" id="8496"/>
    <lineage>
        <taxon>Eukaryota</taxon>
        <taxon>Metazoa</taxon>
        <taxon>Chordata</taxon>
        <taxon>Craniata</taxon>
        <taxon>Vertebrata</taxon>
        <taxon>Euteleostomi</taxon>
        <taxon>Archelosauria</taxon>
        <taxon>Archosauria</taxon>
        <taxon>Crocodylia</taxon>
        <taxon>Alligatoridae</taxon>
        <taxon>Alligatorinae</taxon>
        <taxon>Alligator</taxon>
    </lineage>
</organism>
<evidence type="ECO:0000256" key="1">
    <source>
        <dbReference type="ARBA" id="ARBA00006641"/>
    </source>
</evidence>
<sequence>MDSNSNTVVVTGFGPFRQYLVNSSWEAVKELSKMGLGSDIDLQIVQLPVSYQKTKELVWKIWTTLQPLGKITMGQKQEKIAGPKTTQAKCTTNIFF</sequence>
<keyword evidence="3" id="KW-0378">Hydrolase</keyword>
<keyword evidence="2" id="KW-0645">Protease</keyword>
<accession>A0A151M945</accession>
<dbReference type="EMBL" id="AKHW03006295">
    <property type="protein sequence ID" value="KYO21019.1"/>
    <property type="molecule type" value="Genomic_DNA"/>
</dbReference>
<comment type="similarity">
    <text evidence="1">Belongs to the peptidase C15 family.</text>
</comment>
<dbReference type="AlphaFoldDB" id="A0A151M945"/>
<evidence type="ECO:0000256" key="2">
    <source>
        <dbReference type="ARBA" id="ARBA00022670"/>
    </source>
</evidence>
<evidence type="ECO:0000256" key="4">
    <source>
        <dbReference type="ARBA" id="ARBA00022807"/>
    </source>
</evidence>
<reference evidence="5 6" key="1">
    <citation type="journal article" date="2012" name="Genome Biol.">
        <title>Sequencing three crocodilian genomes to illuminate the evolution of archosaurs and amniotes.</title>
        <authorList>
            <person name="St John J.A."/>
            <person name="Braun E.L."/>
            <person name="Isberg S.R."/>
            <person name="Miles L.G."/>
            <person name="Chong A.Y."/>
            <person name="Gongora J."/>
            <person name="Dalzell P."/>
            <person name="Moran C."/>
            <person name="Bed'hom B."/>
            <person name="Abzhanov A."/>
            <person name="Burgess S.C."/>
            <person name="Cooksey A.M."/>
            <person name="Castoe T.A."/>
            <person name="Crawford N.G."/>
            <person name="Densmore L.D."/>
            <person name="Drew J.C."/>
            <person name="Edwards S.V."/>
            <person name="Faircloth B.C."/>
            <person name="Fujita M.K."/>
            <person name="Greenwold M.J."/>
            <person name="Hoffmann F.G."/>
            <person name="Howard J.M."/>
            <person name="Iguchi T."/>
            <person name="Janes D.E."/>
            <person name="Khan S.Y."/>
            <person name="Kohno S."/>
            <person name="de Koning A.J."/>
            <person name="Lance S.L."/>
            <person name="McCarthy F.M."/>
            <person name="McCormack J.E."/>
            <person name="Merchant M.E."/>
            <person name="Peterson D.G."/>
            <person name="Pollock D.D."/>
            <person name="Pourmand N."/>
            <person name="Raney B.J."/>
            <person name="Roessler K.A."/>
            <person name="Sanford J.R."/>
            <person name="Sawyer R.H."/>
            <person name="Schmidt C.J."/>
            <person name="Triplett E.W."/>
            <person name="Tuberville T.D."/>
            <person name="Venegas-Anaya M."/>
            <person name="Howard J.T."/>
            <person name="Jarvis E.D."/>
            <person name="Guillette L.J.Jr."/>
            <person name="Glenn T.C."/>
            <person name="Green R.E."/>
            <person name="Ray D.A."/>
        </authorList>
    </citation>
    <scope>NUCLEOTIDE SEQUENCE [LARGE SCALE GENOMIC DNA]</scope>
    <source>
        <strain evidence="5">KSC_2009_1</strain>
    </source>
</reference>
<dbReference type="Gene3D" id="3.40.630.20">
    <property type="entry name" value="Peptidase C15, pyroglutamyl peptidase I-like"/>
    <property type="match status" value="1"/>
</dbReference>
<evidence type="ECO:0000256" key="3">
    <source>
        <dbReference type="ARBA" id="ARBA00022801"/>
    </source>
</evidence>
<gene>
    <name evidence="5" type="primary">PGPEP1L</name>
    <name evidence="5" type="ORF">Y1Q_0001335</name>
</gene>
<dbReference type="SUPFAM" id="SSF53182">
    <property type="entry name" value="Pyrrolidone carboxyl peptidase (pyroglutamate aminopeptidase)"/>
    <property type="match status" value="1"/>
</dbReference>
<dbReference type="InterPro" id="IPR016125">
    <property type="entry name" value="Peptidase_C15-like"/>
</dbReference>
<comment type="caution">
    <text evidence="5">The sequence shown here is derived from an EMBL/GenBank/DDBJ whole genome shotgun (WGS) entry which is preliminary data.</text>
</comment>
<dbReference type="GO" id="GO:0008234">
    <property type="term" value="F:cysteine-type peptidase activity"/>
    <property type="evidence" value="ECO:0007669"/>
    <property type="project" value="UniProtKB-KW"/>
</dbReference>
<protein>
    <submittedName>
        <fullName evidence="5">Pyroglutamyl-peptidase 1-like protein isoform B</fullName>
    </submittedName>
</protein>
<dbReference type="Proteomes" id="UP000050525">
    <property type="component" value="Unassembled WGS sequence"/>
</dbReference>
<dbReference type="InterPro" id="IPR036440">
    <property type="entry name" value="Peptidase_C15-like_sf"/>
</dbReference>
<name>A0A151M945_ALLMI</name>
<evidence type="ECO:0000313" key="6">
    <source>
        <dbReference type="Proteomes" id="UP000050525"/>
    </source>
</evidence>
<dbReference type="GO" id="GO:0006508">
    <property type="term" value="P:proteolysis"/>
    <property type="evidence" value="ECO:0007669"/>
    <property type="project" value="UniProtKB-KW"/>
</dbReference>
<proteinExistence type="inferred from homology"/>
<keyword evidence="6" id="KW-1185">Reference proteome</keyword>
<keyword evidence="4" id="KW-0788">Thiol protease</keyword>
<evidence type="ECO:0000313" key="5">
    <source>
        <dbReference type="EMBL" id="KYO21019.1"/>
    </source>
</evidence>
<dbReference type="Pfam" id="PF01470">
    <property type="entry name" value="Peptidase_C15"/>
    <property type="match status" value="1"/>
</dbReference>